<organism evidence="2 3">
    <name type="scientific">Lithohypha guttulata</name>
    <dbReference type="NCBI Taxonomy" id="1690604"/>
    <lineage>
        <taxon>Eukaryota</taxon>
        <taxon>Fungi</taxon>
        <taxon>Dikarya</taxon>
        <taxon>Ascomycota</taxon>
        <taxon>Pezizomycotina</taxon>
        <taxon>Eurotiomycetes</taxon>
        <taxon>Chaetothyriomycetidae</taxon>
        <taxon>Chaetothyriales</taxon>
        <taxon>Trichomeriaceae</taxon>
        <taxon>Lithohypha</taxon>
    </lineage>
</organism>
<dbReference type="InterPro" id="IPR036291">
    <property type="entry name" value="NAD(P)-bd_dom_sf"/>
</dbReference>
<accession>A0ABR0KJ87</accession>
<dbReference type="PRINTS" id="PR00081">
    <property type="entry name" value="GDHRDH"/>
</dbReference>
<keyword evidence="1" id="KW-0560">Oxidoreductase</keyword>
<comment type="caution">
    <text evidence="2">The sequence shown here is derived from an EMBL/GenBank/DDBJ whole genome shotgun (WGS) entry which is preliminary data.</text>
</comment>
<dbReference type="PANTHER" id="PTHR43639:SF5">
    <property type="entry name" value="OXIDOREDUCTASE, SHORT-CHAIN DEHYDROGENASE_REDUCTASE FAMILY (AFU_ORTHOLOGUE AFUA_6G09140)"/>
    <property type="match status" value="1"/>
</dbReference>
<dbReference type="SUPFAM" id="SSF51735">
    <property type="entry name" value="NAD(P)-binding Rossmann-fold domains"/>
    <property type="match status" value="1"/>
</dbReference>
<dbReference type="Proteomes" id="UP001345013">
    <property type="component" value="Unassembled WGS sequence"/>
</dbReference>
<dbReference type="PRINTS" id="PR00080">
    <property type="entry name" value="SDRFAMILY"/>
</dbReference>
<dbReference type="Gene3D" id="3.40.50.720">
    <property type="entry name" value="NAD(P)-binding Rossmann-like Domain"/>
    <property type="match status" value="1"/>
</dbReference>
<sequence>MGRLDGKVIIVTGAGAGFGRGIVKKIIAEGAKVLAVDIHQDNVEATAQSAPQGSCVPHNNDVTIESSWRDILETCLNNFERVDVVVNCAGVVHNAAPSHEVPEDQFDLMFKVNVKPIYLSTKVIVPYWREKKLQGSFINLSSISEPRPRPFVVWYAASKGAVTVATRGLAAEYAADGIRYNCIRPAVGETAMLAKVVGGTDTPEARKKILGTIPLGRVCLPEDVANMVTFLASDEASFLTGGAYNVDGGRDVS</sequence>
<name>A0ABR0KJ87_9EURO</name>
<dbReference type="Pfam" id="PF13561">
    <property type="entry name" value="adh_short_C2"/>
    <property type="match status" value="1"/>
</dbReference>
<evidence type="ECO:0000313" key="3">
    <source>
        <dbReference type="Proteomes" id="UP001345013"/>
    </source>
</evidence>
<dbReference type="InterPro" id="IPR002347">
    <property type="entry name" value="SDR_fam"/>
</dbReference>
<evidence type="ECO:0000256" key="1">
    <source>
        <dbReference type="ARBA" id="ARBA00023002"/>
    </source>
</evidence>
<protein>
    <submittedName>
        <fullName evidence="2">Uncharacterized protein</fullName>
    </submittedName>
</protein>
<dbReference type="NCBIfam" id="NF005559">
    <property type="entry name" value="PRK07231.1"/>
    <property type="match status" value="1"/>
</dbReference>
<dbReference type="PANTHER" id="PTHR43639">
    <property type="entry name" value="OXIDOREDUCTASE, SHORT-CHAIN DEHYDROGENASE/REDUCTASE FAMILY (AFU_ORTHOLOGUE AFUA_5G02870)"/>
    <property type="match status" value="1"/>
</dbReference>
<dbReference type="EMBL" id="JAVRRG010000015">
    <property type="protein sequence ID" value="KAK5098116.1"/>
    <property type="molecule type" value="Genomic_DNA"/>
</dbReference>
<gene>
    <name evidence="2" type="ORF">LTR24_001937</name>
</gene>
<evidence type="ECO:0000313" key="2">
    <source>
        <dbReference type="EMBL" id="KAK5098116.1"/>
    </source>
</evidence>
<keyword evidence="3" id="KW-1185">Reference proteome</keyword>
<proteinExistence type="predicted"/>
<reference evidence="2 3" key="1">
    <citation type="submission" date="2023-08" db="EMBL/GenBank/DDBJ databases">
        <title>Black Yeasts Isolated from many extreme environments.</title>
        <authorList>
            <person name="Coleine C."/>
            <person name="Stajich J.E."/>
            <person name="Selbmann L."/>
        </authorList>
    </citation>
    <scope>NUCLEOTIDE SEQUENCE [LARGE SCALE GENOMIC DNA]</scope>
    <source>
        <strain evidence="2 3">CCFEE 5885</strain>
    </source>
</reference>